<reference evidence="2 3" key="1">
    <citation type="submission" date="2024-03" db="EMBL/GenBank/DDBJ databases">
        <title>Mouse gut bacterial collection (mGBC) of GemPharmatech.</title>
        <authorList>
            <person name="He Y."/>
            <person name="Dong L."/>
            <person name="Wu D."/>
            <person name="Gao X."/>
            <person name="Lin Z."/>
        </authorList>
    </citation>
    <scope>NUCLEOTIDE SEQUENCE [LARGE SCALE GENOMIC DNA]</scope>
    <source>
        <strain evidence="2 3">32-10</strain>
    </source>
</reference>
<dbReference type="InterPro" id="IPR036388">
    <property type="entry name" value="WH-like_DNA-bd_sf"/>
</dbReference>
<dbReference type="EMBL" id="JBCLTR010000008">
    <property type="protein sequence ID" value="MEY8633489.1"/>
    <property type="molecule type" value="Genomic_DNA"/>
</dbReference>
<sequence>SAMWKSERLSLLFVPPTWRRNGDYYERTKERQKRYINLIEKICFVVCGIEVLVQKSELSIALEKLPEIKRNVLLLSCFEELSDTDIAELMNVTRNGIYKRRQSALQLMKELLQEE</sequence>
<protein>
    <submittedName>
        <fullName evidence="2">Sigma factor-like helix-turn-helix DNA-binding protein</fullName>
    </submittedName>
</protein>
<dbReference type="InterPro" id="IPR013249">
    <property type="entry name" value="RNA_pol_sigma70_r4_t2"/>
</dbReference>
<comment type="caution">
    <text evidence="2">The sequence shown here is derived from an EMBL/GenBank/DDBJ whole genome shotgun (WGS) entry which is preliminary data.</text>
</comment>
<dbReference type="Pfam" id="PF08281">
    <property type="entry name" value="Sigma70_r4_2"/>
    <property type="match status" value="1"/>
</dbReference>
<evidence type="ECO:0000259" key="1">
    <source>
        <dbReference type="Pfam" id="PF08281"/>
    </source>
</evidence>
<evidence type="ECO:0000313" key="3">
    <source>
        <dbReference type="Proteomes" id="UP001565219"/>
    </source>
</evidence>
<feature type="non-terminal residue" evidence="2">
    <location>
        <position position="1"/>
    </location>
</feature>
<name>A0ABV4DG19_9FIRM</name>
<proteinExistence type="predicted"/>
<organism evidence="2 3">
    <name type="scientific">Anaerostipes hominis</name>
    <name type="common">ex Lee et al. 2021</name>
    <dbReference type="NCBI Taxonomy" id="2025494"/>
    <lineage>
        <taxon>Bacteria</taxon>
        <taxon>Bacillati</taxon>
        <taxon>Bacillota</taxon>
        <taxon>Clostridia</taxon>
        <taxon>Lachnospirales</taxon>
        <taxon>Lachnospiraceae</taxon>
        <taxon>Anaerostipes</taxon>
    </lineage>
</organism>
<keyword evidence="3" id="KW-1185">Reference proteome</keyword>
<gene>
    <name evidence="2" type="ORF">AALG99_08125</name>
</gene>
<dbReference type="SUPFAM" id="SSF88659">
    <property type="entry name" value="Sigma3 and sigma4 domains of RNA polymerase sigma factors"/>
    <property type="match status" value="1"/>
</dbReference>
<dbReference type="Proteomes" id="UP001565219">
    <property type="component" value="Unassembled WGS sequence"/>
</dbReference>
<evidence type="ECO:0000313" key="2">
    <source>
        <dbReference type="EMBL" id="MEY8633489.1"/>
    </source>
</evidence>
<accession>A0ABV4DG19</accession>
<dbReference type="RefSeq" id="WP_369882341.1">
    <property type="nucleotide sequence ID" value="NZ_JBCLTR010000008.1"/>
</dbReference>
<feature type="domain" description="RNA polymerase sigma factor 70 region 4 type 2" evidence="1">
    <location>
        <begin position="61"/>
        <end position="106"/>
    </location>
</feature>
<dbReference type="InterPro" id="IPR013324">
    <property type="entry name" value="RNA_pol_sigma_r3/r4-like"/>
</dbReference>
<dbReference type="Gene3D" id="1.10.10.10">
    <property type="entry name" value="Winged helix-like DNA-binding domain superfamily/Winged helix DNA-binding domain"/>
    <property type="match status" value="1"/>
</dbReference>